<keyword evidence="3 10" id="KW-0489">Methyltransferase</keyword>
<dbReference type="Proteomes" id="UP000006319">
    <property type="component" value="Chromosome 7"/>
</dbReference>
<gene>
    <name evidence="13" type="ORF">PCYB_072190</name>
</gene>
<evidence type="ECO:0000313" key="14">
    <source>
        <dbReference type="Proteomes" id="UP000006319"/>
    </source>
</evidence>
<comment type="similarity">
    <text evidence="1">Belongs to the class I-like SAM-binding methyltransferase superfamily. TRM5/TYW2 family.</text>
</comment>
<dbReference type="GO" id="GO:0070901">
    <property type="term" value="P:mitochondrial tRNA methylation"/>
    <property type="evidence" value="ECO:0007669"/>
    <property type="project" value="UniProtKB-ARBA"/>
</dbReference>
<reference evidence="13 14" key="1">
    <citation type="journal article" date="2012" name="Nat. Genet.">
        <title>Plasmodium cynomolgi genome sequences provide insight into Plasmodium vivax and the monkey malaria clade.</title>
        <authorList>
            <person name="Tachibana S."/>
            <person name="Sullivan S.A."/>
            <person name="Kawai S."/>
            <person name="Nakamura S."/>
            <person name="Kim H.R."/>
            <person name="Goto N."/>
            <person name="Arisue N."/>
            <person name="Palacpac N.M.Q."/>
            <person name="Honma H."/>
            <person name="Yagi M."/>
            <person name="Tougan T."/>
            <person name="Katakai Y."/>
            <person name="Kaneko O."/>
            <person name="Mita T."/>
            <person name="Kita K."/>
            <person name="Yasutomi Y."/>
            <person name="Sutton P.L."/>
            <person name="Shakhbatyan R."/>
            <person name="Horii T."/>
            <person name="Yasunaga T."/>
            <person name="Barnwell J.W."/>
            <person name="Escalante A.A."/>
            <person name="Carlton J.M."/>
            <person name="Tanabe K."/>
        </authorList>
    </citation>
    <scope>NUCLEOTIDE SEQUENCE [LARGE SCALE GENOMIC DNA]</scope>
    <source>
        <strain evidence="13 14">B</strain>
    </source>
</reference>
<evidence type="ECO:0000256" key="5">
    <source>
        <dbReference type="ARBA" id="ARBA00022691"/>
    </source>
</evidence>
<evidence type="ECO:0000256" key="8">
    <source>
        <dbReference type="ARBA" id="ARBA00023242"/>
    </source>
</evidence>
<comment type="subcellular location">
    <subcellularLocation>
        <location evidence="10">Mitochondrion matrix</location>
    </subcellularLocation>
    <subcellularLocation>
        <location evidence="10">Nucleus</location>
    </subcellularLocation>
    <subcellularLocation>
        <location evidence="10">Cytoplasm</location>
    </subcellularLocation>
    <text evidence="10">Predominantly in the mitochondria and in the nucleus.</text>
</comment>
<dbReference type="Pfam" id="PF02475">
    <property type="entry name" value="TRM5-TYW2_MTfase"/>
    <property type="match status" value="1"/>
</dbReference>
<keyword evidence="5 10" id="KW-0949">S-adenosyl-L-methionine</keyword>
<dbReference type="HAMAP" id="MF_03152">
    <property type="entry name" value="TRM5"/>
    <property type="match status" value="1"/>
</dbReference>
<dbReference type="VEuPathDB" id="PlasmoDB:PCYB_072190"/>
<dbReference type="InterPro" id="IPR029063">
    <property type="entry name" value="SAM-dependent_MTases_sf"/>
</dbReference>
<dbReference type="GO" id="GO:0052906">
    <property type="term" value="F:tRNA (guanine(37)-N1)-methyltransferase activity"/>
    <property type="evidence" value="ECO:0007669"/>
    <property type="project" value="UniProtKB-UniRule"/>
</dbReference>
<keyword evidence="2 10" id="KW-0963">Cytoplasm</keyword>
<proteinExistence type="inferred from homology"/>
<feature type="region of interest" description="Disordered" evidence="11">
    <location>
        <begin position="423"/>
        <end position="512"/>
    </location>
</feature>
<feature type="domain" description="SAM-dependent methyltransferase TRM5/TYW2-type" evidence="12">
    <location>
        <begin position="220"/>
        <end position="624"/>
    </location>
</feature>
<comment type="subunit">
    <text evidence="10">Monomer.</text>
</comment>
<keyword evidence="8 10" id="KW-0539">Nucleus</keyword>
<comment type="catalytic activity">
    <reaction evidence="9 10">
        <text>guanosine(37) in tRNA + S-adenosyl-L-methionine = N(1)-methylguanosine(37) in tRNA + S-adenosyl-L-homocysteine + H(+)</text>
        <dbReference type="Rhea" id="RHEA:36899"/>
        <dbReference type="Rhea" id="RHEA-COMP:10145"/>
        <dbReference type="Rhea" id="RHEA-COMP:10147"/>
        <dbReference type="ChEBI" id="CHEBI:15378"/>
        <dbReference type="ChEBI" id="CHEBI:57856"/>
        <dbReference type="ChEBI" id="CHEBI:59789"/>
        <dbReference type="ChEBI" id="CHEBI:73542"/>
        <dbReference type="ChEBI" id="CHEBI:74269"/>
        <dbReference type="EC" id="2.1.1.228"/>
    </reaction>
</comment>
<dbReference type="Gene3D" id="3.30.300.110">
    <property type="entry name" value="Met-10+ protein-like domains"/>
    <property type="match status" value="1"/>
</dbReference>
<keyword evidence="14" id="KW-1185">Reference proteome</keyword>
<evidence type="ECO:0000259" key="12">
    <source>
        <dbReference type="PROSITE" id="PS51684"/>
    </source>
</evidence>
<evidence type="ECO:0000256" key="4">
    <source>
        <dbReference type="ARBA" id="ARBA00022679"/>
    </source>
</evidence>
<evidence type="ECO:0000256" key="9">
    <source>
        <dbReference type="ARBA" id="ARBA00047783"/>
    </source>
</evidence>
<dbReference type="EC" id="2.1.1.228" evidence="10"/>
<dbReference type="GeneID" id="14692065"/>
<protein>
    <recommendedName>
        <fullName evidence="10">tRNA (guanine(37)-N1)-methyltransferase</fullName>
        <ecNumber evidence="10">2.1.1.228</ecNumber>
    </recommendedName>
    <alternativeName>
        <fullName evidence="10">M1G-methyltransferase</fullName>
    </alternativeName>
    <alternativeName>
        <fullName evidence="10">tRNA [GM37] methyltransferase</fullName>
    </alternativeName>
    <alternativeName>
        <fullName evidence="10">tRNA methyltransferase 5 homolog</fullName>
    </alternativeName>
</protein>
<dbReference type="InterPro" id="IPR056743">
    <property type="entry name" value="TRM5-TYW2-like_MTfase"/>
</dbReference>
<comment type="function">
    <text evidence="10">Specifically methylates the N1 position of guanosine-37 in various cytoplasmic and mitochondrial tRNAs. Methylation is not dependent on the nature of the nucleoside 5' of the target nucleoside. This is the first step in the biosynthesis of wybutosine (yW), a modified base adjacent to the anticodon of tRNAs and required for accurate decoding.</text>
</comment>
<dbReference type="FunFam" id="3.30.300.110:FF:000001">
    <property type="entry name" value="tRNA (guanine(37)-N1)-methyltransferase"/>
    <property type="match status" value="1"/>
</dbReference>
<dbReference type="AlphaFoldDB" id="K6V976"/>
<evidence type="ECO:0000256" key="10">
    <source>
        <dbReference type="HAMAP-Rule" id="MF_03152"/>
    </source>
</evidence>
<dbReference type="SUPFAM" id="SSF53335">
    <property type="entry name" value="S-adenosyl-L-methionine-dependent methyltransferases"/>
    <property type="match status" value="1"/>
</dbReference>
<dbReference type="OMA" id="GYENMNT"/>
<dbReference type="KEGG" id="pcy:PCYB_072190"/>
<evidence type="ECO:0000256" key="3">
    <source>
        <dbReference type="ARBA" id="ARBA00022603"/>
    </source>
</evidence>
<dbReference type="InterPro" id="IPR056744">
    <property type="entry name" value="TRM5/TYW2-like_N"/>
</dbReference>
<evidence type="ECO:0000256" key="6">
    <source>
        <dbReference type="ARBA" id="ARBA00022694"/>
    </source>
</evidence>
<dbReference type="EMBL" id="DF157099">
    <property type="protein sequence ID" value="GAB65717.1"/>
    <property type="molecule type" value="Genomic_DNA"/>
</dbReference>
<dbReference type="PROSITE" id="PS51684">
    <property type="entry name" value="SAM_MT_TRM5_TYW2"/>
    <property type="match status" value="1"/>
</dbReference>
<evidence type="ECO:0000256" key="2">
    <source>
        <dbReference type="ARBA" id="ARBA00022490"/>
    </source>
</evidence>
<keyword evidence="7 10" id="KW-0496">Mitochondrion</keyword>
<organism evidence="13 14">
    <name type="scientific">Plasmodium cynomolgi (strain B)</name>
    <dbReference type="NCBI Taxonomy" id="1120755"/>
    <lineage>
        <taxon>Eukaryota</taxon>
        <taxon>Sar</taxon>
        <taxon>Alveolata</taxon>
        <taxon>Apicomplexa</taxon>
        <taxon>Aconoidasida</taxon>
        <taxon>Haemosporida</taxon>
        <taxon>Plasmodiidae</taxon>
        <taxon>Plasmodium</taxon>
        <taxon>Plasmodium (Plasmodium)</taxon>
    </lineage>
</organism>
<dbReference type="PANTHER" id="PTHR23245">
    <property type="entry name" value="TRNA METHYLTRANSFERASE"/>
    <property type="match status" value="1"/>
</dbReference>
<dbReference type="GO" id="GO:0005759">
    <property type="term" value="C:mitochondrial matrix"/>
    <property type="evidence" value="ECO:0007669"/>
    <property type="project" value="UniProtKB-SubCell"/>
</dbReference>
<dbReference type="Gene3D" id="3.40.50.150">
    <property type="entry name" value="Vaccinia Virus protein VP39"/>
    <property type="match status" value="2"/>
</dbReference>
<dbReference type="GO" id="GO:0005634">
    <property type="term" value="C:nucleus"/>
    <property type="evidence" value="ECO:0007669"/>
    <property type="project" value="UniProtKB-SubCell"/>
</dbReference>
<evidence type="ECO:0000256" key="1">
    <source>
        <dbReference type="ARBA" id="ARBA00009775"/>
    </source>
</evidence>
<evidence type="ECO:0000256" key="7">
    <source>
        <dbReference type="ARBA" id="ARBA00023128"/>
    </source>
</evidence>
<dbReference type="PANTHER" id="PTHR23245:SF43">
    <property type="entry name" value="TRNA (GUANINE(37)-N1)-METHYLTRANSFERASE 2"/>
    <property type="match status" value="1"/>
</dbReference>
<feature type="compositionally biased region" description="Basic and acidic residues" evidence="11">
    <location>
        <begin position="473"/>
        <end position="512"/>
    </location>
</feature>
<evidence type="ECO:0000313" key="13">
    <source>
        <dbReference type="EMBL" id="GAB65717.1"/>
    </source>
</evidence>
<dbReference type="OrthoDB" id="408788at2759"/>
<dbReference type="InterPro" id="IPR025792">
    <property type="entry name" value="tRNA_Gua_MeTrfase_euk"/>
</dbReference>
<feature type="binding site" evidence="10">
    <location>
        <begin position="374"/>
        <end position="375"/>
    </location>
    <ligand>
        <name>S-adenosyl-L-methionine</name>
        <dbReference type="ChEBI" id="CHEBI:59789"/>
    </ligand>
</feature>
<dbReference type="RefSeq" id="XP_004221664.1">
    <property type="nucleotide sequence ID" value="XM_004221616.1"/>
</dbReference>
<dbReference type="eggNOG" id="KOG2078">
    <property type="taxonomic scope" value="Eukaryota"/>
</dbReference>
<dbReference type="PhylomeDB" id="K6V976"/>
<feature type="binding site" evidence="10">
    <location>
        <position position="531"/>
    </location>
    <ligand>
        <name>S-adenosyl-L-methionine</name>
        <dbReference type="ChEBI" id="CHEBI:59789"/>
    </ligand>
</feature>
<comment type="similarity">
    <text evidence="10">Belongs to the TRM5 / TYW2 family.</text>
</comment>
<dbReference type="GO" id="GO:0002939">
    <property type="term" value="P:tRNA N1-guanine methylation"/>
    <property type="evidence" value="ECO:0007669"/>
    <property type="project" value="TreeGrafter"/>
</dbReference>
<feature type="binding site" evidence="10">
    <location>
        <begin position="347"/>
        <end position="348"/>
    </location>
    <ligand>
        <name>S-adenosyl-L-methionine</name>
        <dbReference type="ChEBI" id="CHEBI:59789"/>
    </ligand>
</feature>
<dbReference type="InterPro" id="IPR030382">
    <property type="entry name" value="MeTrfase_TRM5/TYW2"/>
</dbReference>
<keyword evidence="6 10" id="KW-0819">tRNA processing</keyword>
<accession>K6V976</accession>
<keyword evidence="4 10" id="KW-0808">Transferase</keyword>
<name>K6V976_PLACD</name>
<sequence length="633" mass="73003">MHNSVDIKTLSDVKEKVKHEKRTHCLVLNKYKVNEVLKNKDAKIWFLNIFRFPSVLKLSEYQGRLIETGHYDGEVLRFIHSYVERLGGGGAQVSAKANGKVDDYRLIPLNARFNKALHELMQREGKDVMEGVDMCPEEGDERGDGAEGITAEDAAACEEGATPKRPKDAPSPPLEELFRVIKKEGIKVRIIQLQFGYENMNTSEILKKVFPSESEVIHKYEMIGHIAHLNFCERFENQKKVIAEIILDKNKSIKTVINKKDSLKNMHRTFNIELLAGEKNYLTMLKENDIKVKLNYELIYWNSKLKKERDRIYDLVQESSIIVDLFAGVGIFSLHLSKKNCLCFSNDINMHAYNFMNINIKLNKRKSIFTYNLDARTFVHMLLRLEIFSYETSTLTMELSEQNWRNISLDFVNCTDHTLVDAGKRKKRGSDRNCLMNGTPPVNDTHDKKKKLAHGDANGSLEERPLEVPATHEGGEDLHPQRTRSDAEKTAEDAPTRSDAEKTAEDAPTKNETHKVDINLGVYGDVHVLMNLPQTAFEFLDVFRELLDMYSTDQKDTPGKYRRGQMRNVFIHCYFFSKPELFYEDAERNIRMQLRGLPREMKITEIRKVSPSKLMYVAEFNLKDVFSEGVQFD</sequence>
<evidence type="ECO:0000256" key="11">
    <source>
        <dbReference type="SAM" id="MobiDB-lite"/>
    </source>
</evidence>
<dbReference type="Pfam" id="PF25133">
    <property type="entry name" value="TYW2_N_2"/>
    <property type="match status" value="1"/>
</dbReference>
<feature type="binding site" evidence="10">
    <location>
        <position position="309"/>
    </location>
    <ligand>
        <name>S-adenosyl-L-methionine</name>
        <dbReference type="ChEBI" id="CHEBI:59789"/>
    </ligand>
</feature>